<accession>A0A2M7R775</accession>
<feature type="domain" description="Putative regulatory protein FmdB zinc ribbon" evidence="2">
    <location>
        <begin position="29"/>
        <end position="70"/>
    </location>
</feature>
<dbReference type="PANTHER" id="PTHR34404">
    <property type="entry name" value="REGULATORY PROTEIN, FMDB FAMILY"/>
    <property type="match status" value="1"/>
</dbReference>
<dbReference type="Pfam" id="PF09723">
    <property type="entry name" value="Zn_ribbon_8"/>
    <property type="match status" value="1"/>
</dbReference>
<dbReference type="AlphaFoldDB" id="A0A2M7R775"/>
<name>A0A2M7R775_9BACT</name>
<gene>
    <name evidence="3" type="ORF">COY73_01355</name>
</gene>
<dbReference type="InterPro" id="IPR013429">
    <property type="entry name" value="Regulatory_FmdB_Zinc_ribbon"/>
</dbReference>
<dbReference type="SMART" id="SM00834">
    <property type="entry name" value="CxxC_CXXC_SSSS"/>
    <property type="match status" value="1"/>
</dbReference>
<dbReference type="NCBIfam" id="TIGR02605">
    <property type="entry name" value="CxxC_CxxC_SSSS"/>
    <property type="match status" value="1"/>
</dbReference>
<dbReference type="PANTHER" id="PTHR34404:SF1">
    <property type="entry name" value="REGULATORY PROTEIN, FMDB FAMILY"/>
    <property type="match status" value="1"/>
</dbReference>
<proteinExistence type="predicted"/>
<evidence type="ECO:0000313" key="3">
    <source>
        <dbReference type="EMBL" id="PIY89252.1"/>
    </source>
</evidence>
<sequence length="109" mass="12010">MSWKAVLAYFCIGISKFRYKVIKIKEGGMPIYEYFCLNCKHKFELMRPMSQASNPALCPSCGNSVERIFSTFSASSKSSEGEFSLGGSSCSSCLSTTCNSCPLSRRKNA</sequence>
<comment type="caution">
    <text evidence="3">The sequence shown here is derived from an EMBL/GenBank/DDBJ whole genome shotgun (WGS) entry which is preliminary data.</text>
</comment>
<evidence type="ECO:0000259" key="2">
    <source>
        <dbReference type="SMART" id="SM00834"/>
    </source>
</evidence>
<dbReference type="Proteomes" id="UP000230767">
    <property type="component" value="Unassembled WGS sequence"/>
</dbReference>
<protein>
    <recommendedName>
        <fullName evidence="2">Putative regulatory protein FmdB zinc ribbon domain-containing protein</fullName>
    </recommendedName>
</protein>
<feature type="compositionally biased region" description="Low complexity" evidence="1">
    <location>
        <begin position="76"/>
        <end position="103"/>
    </location>
</feature>
<evidence type="ECO:0000256" key="1">
    <source>
        <dbReference type="SAM" id="MobiDB-lite"/>
    </source>
</evidence>
<dbReference type="EMBL" id="PFLW01000039">
    <property type="protein sequence ID" value="PIY89252.1"/>
    <property type="molecule type" value="Genomic_DNA"/>
</dbReference>
<feature type="region of interest" description="Disordered" evidence="1">
    <location>
        <begin position="76"/>
        <end position="109"/>
    </location>
</feature>
<organism evidence="3 4">
    <name type="scientific">Candidatus Nealsonbacteria bacterium CG_4_10_14_0_8_um_filter_37_14</name>
    <dbReference type="NCBI Taxonomy" id="1974684"/>
    <lineage>
        <taxon>Bacteria</taxon>
        <taxon>Candidatus Nealsoniibacteriota</taxon>
    </lineage>
</organism>
<evidence type="ECO:0000313" key="4">
    <source>
        <dbReference type="Proteomes" id="UP000230767"/>
    </source>
</evidence>
<reference evidence="4" key="1">
    <citation type="submission" date="2017-09" db="EMBL/GenBank/DDBJ databases">
        <title>Depth-based differentiation of microbial function through sediment-hosted aquifers and enrichment of novel symbionts in the deep terrestrial subsurface.</title>
        <authorList>
            <person name="Probst A.J."/>
            <person name="Ladd B."/>
            <person name="Jarett J.K."/>
            <person name="Geller-Mcgrath D.E."/>
            <person name="Sieber C.M.K."/>
            <person name="Emerson J.B."/>
            <person name="Anantharaman K."/>
            <person name="Thomas B.C."/>
            <person name="Malmstrom R."/>
            <person name="Stieglmeier M."/>
            <person name="Klingl A."/>
            <person name="Woyke T."/>
            <person name="Ryan C.M."/>
            <person name="Banfield J.F."/>
        </authorList>
    </citation>
    <scope>NUCLEOTIDE SEQUENCE [LARGE SCALE GENOMIC DNA]</scope>
</reference>